<evidence type="ECO:0000256" key="5">
    <source>
        <dbReference type="PROSITE-ProRule" id="PRU00335"/>
    </source>
</evidence>
<keyword evidence="4" id="KW-0804">Transcription</keyword>
<evidence type="ECO:0000256" key="3">
    <source>
        <dbReference type="ARBA" id="ARBA00023125"/>
    </source>
</evidence>
<dbReference type="GO" id="GO:0003700">
    <property type="term" value="F:DNA-binding transcription factor activity"/>
    <property type="evidence" value="ECO:0007669"/>
    <property type="project" value="TreeGrafter"/>
</dbReference>
<dbReference type="AlphaFoldDB" id="A0A1P8UN76"/>
<dbReference type="InterPro" id="IPR001647">
    <property type="entry name" value="HTH_TetR"/>
</dbReference>
<geneLocation type="plasmid" evidence="8">
    <name>ppaby1</name>
</geneLocation>
<evidence type="ECO:0000256" key="4">
    <source>
        <dbReference type="ARBA" id="ARBA00023163"/>
    </source>
</evidence>
<accession>A0A1P8UN76</accession>
<dbReference type="PANTHER" id="PTHR30055">
    <property type="entry name" value="HTH-TYPE TRANSCRIPTIONAL REGULATOR RUTR"/>
    <property type="match status" value="1"/>
</dbReference>
<dbReference type="GO" id="GO:0000976">
    <property type="term" value="F:transcription cis-regulatory region binding"/>
    <property type="evidence" value="ECO:0007669"/>
    <property type="project" value="TreeGrafter"/>
</dbReference>
<feature type="domain" description="HTH tetR-type" evidence="6">
    <location>
        <begin position="22"/>
        <end position="82"/>
    </location>
</feature>
<name>A0A1P8UN76_9RHOB</name>
<keyword evidence="1" id="KW-0678">Repressor</keyword>
<keyword evidence="8" id="KW-1185">Reference proteome</keyword>
<dbReference type="Pfam" id="PF00440">
    <property type="entry name" value="TetR_N"/>
    <property type="match status" value="1"/>
</dbReference>
<proteinExistence type="predicted"/>
<evidence type="ECO:0000256" key="1">
    <source>
        <dbReference type="ARBA" id="ARBA00022491"/>
    </source>
</evidence>
<dbReference type="InterPro" id="IPR023772">
    <property type="entry name" value="DNA-bd_HTH_TetR-type_CS"/>
</dbReference>
<dbReference type="InterPro" id="IPR050109">
    <property type="entry name" value="HTH-type_TetR-like_transc_reg"/>
</dbReference>
<organism evidence="7 8">
    <name type="scientific">Salipiger abyssi</name>
    <dbReference type="NCBI Taxonomy" id="1250539"/>
    <lineage>
        <taxon>Bacteria</taxon>
        <taxon>Pseudomonadati</taxon>
        <taxon>Pseudomonadota</taxon>
        <taxon>Alphaproteobacteria</taxon>
        <taxon>Rhodobacterales</taxon>
        <taxon>Roseobacteraceae</taxon>
        <taxon>Salipiger</taxon>
    </lineage>
</organism>
<dbReference type="InterPro" id="IPR036271">
    <property type="entry name" value="Tet_transcr_reg_TetR-rel_C_sf"/>
</dbReference>
<dbReference type="FunFam" id="1.10.10.60:FF:000141">
    <property type="entry name" value="TetR family transcriptional regulator"/>
    <property type="match status" value="1"/>
</dbReference>
<keyword evidence="3 5" id="KW-0238">DNA-binding</keyword>
<dbReference type="KEGG" id="paby:Ga0080574_TMP527"/>
<evidence type="ECO:0000313" key="7">
    <source>
        <dbReference type="EMBL" id="APZ50861.1"/>
    </source>
</evidence>
<dbReference type="PRINTS" id="PR00455">
    <property type="entry name" value="HTHTETR"/>
</dbReference>
<dbReference type="PROSITE" id="PS50977">
    <property type="entry name" value="HTH_TETR_2"/>
    <property type="match status" value="1"/>
</dbReference>
<keyword evidence="7" id="KW-0614">Plasmid</keyword>
<gene>
    <name evidence="7" type="ORF">Ga0080574_TMP527</name>
</gene>
<reference evidence="7 8" key="1">
    <citation type="submission" date="2016-04" db="EMBL/GenBank/DDBJ databases">
        <title>Deep-sea bacteria in the southern Pacific.</title>
        <authorList>
            <person name="Tang K."/>
        </authorList>
    </citation>
    <scope>NUCLEOTIDE SEQUENCE [LARGE SCALE GENOMIC DNA]</scope>
    <source>
        <strain evidence="7 8">JLT2014</strain>
        <plasmid evidence="8">ppaby1</plasmid>
    </source>
</reference>
<dbReference type="Proteomes" id="UP000187059">
    <property type="component" value="Plasmid pPABY1"/>
</dbReference>
<evidence type="ECO:0000313" key="8">
    <source>
        <dbReference type="Proteomes" id="UP000187059"/>
    </source>
</evidence>
<dbReference type="Gene3D" id="1.10.357.10">
    <property type="entry name" value="Tetracycline Repressor, domain 2"/>
    <property type="match status" value="1"/>
</dbReference>
<dbReference type="RefSeq" id="WP_076695054.1">
    <property type="nucleotide sequence ID" value="NZ_CP015091.1"/>
</dbReference>
<feature type="DNA-binding region" description="H-T-H motif" evidence="5">
    <location>
        <begin position="45"/>
        <end position="64"/>
    </location>
</feature>
<dbReference type="OrthoDB" id="9779746at2"/>
<dbReference type="InterPro" id="IPR041490">
    <property type="entry name" value="KstR2_TetR_C"/>
</dbReference>
<keyword evidence="2" id="KW-0805">Transcription regulation</keyword>
<dbReference type="EMBL" id="CP015091">
    <property type="protein sequence ID" value="APZ50861.1"/>
    <property type="molecule type" value="Genomic_DNA"/>
</dbReference>
<dbReference type="InterPro" id="IPR009057">
    <property type="entry name" value="Homeodomain-like_sf"/>
</dbReference>
<dbReference type="SUPFAM" id="SSF48498">
    <property type="entry name" value="Tetracyclin repressor-like, C-terminal domain"/>
    <property type="match status" value="1"/>
</dbReference>
<dbReference type="PROSITE" id="PS01081">
    <property type="entry name" value="HTH_TETR_1"/>
    <property type="match status" value="1"/>
</dbReference>
<dbReference type="PANTHER" id="PTHR30055:SF175">
    <property type="entry name" value="HTH-TYPE TRANSCRIPTIONAL REPRESSOR KSTR2"/>
    <property type="match status" value="1"/>
</dbReference>
<dbReference type="Gene3D" id="1.10.10.60">
    <property type="entry name" value="Homeodomain-like"/>
    <property type="match status" value="1"/>
</dbReference>
<protein>
    <submittedName>
        <fullName evidence="7">Transcriptional regulator</fullName>
    </submittedName>
</protein>
<evidence type="ECO:0000256" key="2">
    <source>
        <dbReference type="ARBA" id="ARBA00023015"/>
    </source>
</evidence>
<evidence type="ECO:0000259" key="6">
    <source>
        <dbReference type="PROSITE" id="PS50977"/>
    </source>
</evidence>
<dbReference type="Pfam" id="PF17932">
    <property type="entry name" value="TetR_C_24"/>
    <property type="match status" value="1"/>
</dbReference>
<dbReference type="SUPFAM" id="SSF46689">
    <property type="entry name" value="Homeodomain-like"/>
    <property type="match status" value="1"/>
</dbReference>
<sequence length="207" mass="22918">MTRPAEVKSPWLSTAERAAERETKREAVLRTAVHFFNTRGFHSTSLNDVAAALEVTKPTIYHYFSSKDEILFECVRLGLEAIRDAGDQARERGGSGRDQLEALMLEYALVMTRDFGICVSRTSDDQLAPASRDRFRALKREINDSLQATIQAGMDDASLRPGDARIAAFTVAGALNWIARWYRPDGGMSAEEVTRGVVHTLLSGLTP</sequence>